<dbReference type="EMBL" id="MSFL01000002">
    <property type="protein sequence ID" value="PWY90881.1"/>
    <property type="molecule type" value="Genomic_DNA"/>
</dbReference>
<dbReference type="VEuPathDB" id="FungiDB:BO70DRAFT_80769"/>
<proteinExistence type="predicted"/>
<dbReference type="AlphaFoldDB" id="A0A317WY83"/>
<feature type="signal peptide" evidence="1">
    <location>
        <begin position="1"/>
        <end position="22"/>
    </location>
</feature>
<sequence length="130" mass="14536">MVGCPILCLLILFSLSILPTHRLVYRLSARSIFYLSTDSACCPVASIRTIIPIPQSSSRRPFPPQEWGLPSETRGEDWYPSGSDLFLLPPPPPPHQLSCVTAPHLAVVEDRLRLSLLHPHRISIHPPYPI</sequence>
<feature type="chain" id="PRO_5016256865" description="Secreted protein" evidence="1">
    <location>
        <begin position="23"/>
        <end position="130"/>
    </location>
</feature>
<evidence type="ECO:0000256" key="1">
    <source>
        <dbReference type="SAM" id="SignalP"/>
    </source>
</evidence>
<evidence type="ECO:0000313" key="2">
    <source>
        <dbReference type="EMBL" id="PWY90881.1"/>
    </source>
</evidence>
<dbReference type="Proteomes" id="UP000247233">
    <property type="component" value="Unassembled WGS sequence"/>
</dbReference>
<accession>A0A317WY83</accession>
<protein>
    <recommendedName>
        <fullName evidence="4">Secreted protein</fullName>
    </recommendedName>
</protein>
<dbReference type="GeneID" id="37070977"/>
<reference evidence="2 3" key="1">
    <citation type="submission" date="2016-12" db="EMBL/GenBank/DDBJ databases">
        <title>The genomes of Aspergillus section Nigri reveals drivers in fungal speciation.</title>
        <authorList>
            <consortium name="DOE Joint Genome Institute"/>
            <person name="Vesth T.C."/>
            <person name="Nybo J."/>
            <person name="Theobald S."/>
            <person name="Brandl J."/>
            <person name="Frisvad J.C."/>
            <person name="Nielsen K.F."/>
            <person name="Lyhne E.K."/>
            <person name="Kogle M.E."/>
            <person name="Kuo A."/>
            <person name="Riley R."/>
            <person name="Clum A."/>
            <person name="Nolan M."/>
            <person name="Lipzen A."/>
            <person name="Salamov A."/>
            <person name="Henrissat B."/>
            <person name="Wiebenga A."/>
            <person name="De Vries R.P."/>
            <person name="Grigoriev I.V."/>
            <person name="Mortensen U.H."/>
            <person name="Andersen M.R."/>
            <person name="Baker S.E."/>
        </authorList>
    </citation>
    <scope>NUCLEOTIDE SEQUENCE [LARGE SCALE GENOMIC DNA]</scope>
    <source>
        <strain evidence="2 3">CBS 117.55</strain>
    </source>
</reference>
<keyword evidence="3" id="KW-1185">Reference proteome</keyword>
<evidence type="ECO:0000313" key="3">
    <source>
        <dbReference type="Proteomes" id="UP000247233"/>
    </source>
</evidence>
<comment type="caution">
    <text evidence="2">The sequence shown here is derived from an EMBL/GenBank/DDBJ whole genome shotgun (WGS) entry which is preliminary data.</text>
</comment>
<evidence type="ECO:0008006" key="4">
    <source>
        <dbReference type="Google" id="ProtNLM"/>
    </source>
</evidence>
<name>A0A317WY83_9EURO</name>
<dbReference type="RefSeq" id="XP_025403324.1">
    <property type="nucleotide sequence ID" value="XM_025548740.1"/>
</dbReference>
<organism evidence="2 3">
    <name type="scientific">Aspergillus heteromorphus CBS 117.55</name>
    <dbReference type="NCBI Taxonomy" id="1448321"/>
    <lineage>
        <taxon>Eukaryota</taxon>
        <taxon>Fungi</taxon>
        <taxon>Dikarya</taxon>
        <taxon>Ascomycota</taxon>
        <taxon>Pezizomycotina</taxon>
        <taxon>Eurotiomycetes</taxon>
        <taxon>Eurotiomycetidae</taxon>
        <taxon>Eurotiales</taxon>
        <taxon>Aspergillaceae</taxon>
        <taxon>Aspergillus</taxon>
        <taxon>Aspergillus subgen. Circumdati</taxon>
    </lineage>
</organism>
<keyword evidence="1" id="KW-0732">Signal</keyword>
<gene>
    <name evidence="2" type="ORF">BO70DRAFT_80769</name>
</gene>